<keyword evidence="5" id="KW-1185">Reference proteome</keyword>
<evidence type="ECO:0000313" key="5">
    <source>
        <dbReference type="Proteomes" id="UP001370299"/>
    </source>
</evidence>
<proteinExistence type="predicted"/>
<accession>A0ABU8YBL0</accession>
<comment type="caution">
    <text evidence="4">The sequence shown here is derived from an EMBL/GenBank/DDBJ whole genome shotgun (WGS) entry which is preliminary data.</text>
</comment>
<dbReference type="SUPFAM" id="SSF53927">
    <property type="entry name" value="Cytidine deaminase-like"/>
    <property type="match status" value="1"/>
</dbReference>
<dbReference type="Proteomes" id="UP001370299">
    <property type="component" value="Unassembled WGS sequence"/>
</dbReference>
<dbReference type="InterPro" id="IPR016193">
    <property type="entry name" value="Cytidine_deaminase-like"/>
</dbReference>
<dbReference type="EMBL" id="JBBLYY010000043">
    <property type="protein sequence ID" value="MEK0171482.1"/>
    <property type="molecule type" value="Genomic_DNA"/>
</dbReference>
<name>A0ABU8YBL0_9MICO</name>
<dbReference type="InterPro" id="IPR002125">
    <property type="entry name" value="CMP_dCMP_dom"/>
</dbReference>
<dbReference type="CDD" id="cd01285">
    <property type="entry name" value="nucleoside_deaminase"/>
    <property type="match status" value="1"/>
</dbReference>
<protein>
    <submittedName>
        <fullName evidence="4">Nucleoside deaminase</fullName>
    </submittedName>
</protein>
<gene>
    <name evidence="4" type="ORF">WMN62_08370</name>
</gene>
<evidence type="ECO:0000256" key="1">
    <source>
        <dbReference type="ARBA" id="ARBA00022723"/>
    </source>
</evidence>
<evidence type="ECO:0000256" key="2">
    <source>
        <dbReference type="ARBA" id="ARBA00022833"/>
    </source>
</evidence>
<dbReference type="RefSeq" id="WP_340197622.1">
    <property type="nucleotide sequence ID" value="NZ_JBBKAP010000074.1"/>
</dbReference>
<dbReference type="PROSITE" id="PS00903">
    <property type="entry name" value="CYT_DCMP_DEAMINASES_1"/>
    <property type="match status" value="1"/>
</dbReference>
<sequence length="204" mass="21524">MSRAALAPFPTELRVGVPDWLREAQAAAPEYLGTRAERFALVNALAERNVEEGTGGPFAAAVVDEDTGAVVALGVNLVLHANVSSMHAEVVTLGLAQARTGAWNLGRDVGHRRVLVVNAQPCVMCLGALLWSGVSALEFAADGATVERITGFDEGPVPGDWREQLVARGIDVHQEHDTGAEAALERYRDLVESGVTARYNGSGA</sequence>
<feature type="domain" description="CMP/dCMP-type deaminase" evidence="3">
    <location>
        <begin position="33"/>
        <end position="172"/>
    </location>
</feature>
<dbReference type="InterPro" id="IPR016192">
    <property type="entry name" value="APOBEC/CMP_deaminase_Zn-bd"/>
</dbReference>
<evidence type="ECO:0000313" key="4">
    <source>
        <dbReference type="EMBL" id="MEK0171482.1"/>
    </source>
</evidence>
<keyword evidence="2" id="KW-0862">Zinc</keyword>
<dbReference type="PROSITE" id="PS51747">
    <property type="entry name" value="CYT_DCMP_DEAMINASES_2"/>
    <property type="match status" value="1"/>
</dbReference>
<reference evidence="4 5" key="1">
    <citation type="submission" date="2024-03" db="EMBL/GenBank/DDBJ databases">
        <title>Whole genomes of four grape xylem sap localized bacterial endophytes.</title>
        <authorList>
            <person name="Kumar G."/>
            <person name="Savka M.A."/>
        </authorList>
    </citation>
    <scope>NUCLEOTIDE SEQUENCE [LARGE SCALE GENOMIC DNA]</scope>
    <source>
        <strain evidence="4 5">RIT_GXS8</strain>
    </source>
</reference>
<evidence type="ECO:0000259" key="3">
    <source>
        <dbReference type="PROSITE" id="PS51747"/>
    </source>
</evidence>
<organism evidence="4 5">
    <name type="scientific">Curtobacterium citreum</name>
    <dbReference type="NCBI Taxonomy" id="2036"/>
    <lineage>
        <taxon>Bacteria</taxon>
        <taxon>Bacillati</taxon>
        <taxon>Actinomycetota</taxon>
        <taxon>Actinomycetes</taxon>
        <taxon>Micrococcales</taxon>
        <taxon>Microbacteriaceae</taxon>
        <taxon>Curtobacterium</taxon>
    </lineage>
</organism>
<dbReference type="Pfam" id="PF00383">
    <property type="entry name" value="dCMP_cyt_deam_1"/>
    <property type="match status" value="1"/>
</dbReference>
<dbReference type="Gene3D" id="3.40.140.10">
    <property type="entry name" value="Cytidine Deaminase, domain 2"/>
    <property type="match status" value="1"/>
</dbReference>
<keyword evidence="1" id="KW-0479">Metal-binding</keyword>